<dbReference type="Proteomes" id="UP001603857">
    <property type="component" value="Unassembled WGS sequence"/>
</dbReference>
<gene>
    <name evidence="1" type="ORF">Fmac_001299</name>
</gene>
<proteinExistence type="predicted"/>
<dbReference type="AlphaFoldDB" id="A0ABD1NGQ6"/>
<dbReference type="EMBL" id="JBGMDY010000001">
    <property type="protein sequence ID" value="KAL2347299.1"/>
    <property type="molecule type" value="Genomic_DNA"/>
</dbReference>
<reference evidence="1 2" key="1">
    <citation type="submission" date="2024-08" db="EMBL/GenBank/DDBJ databases">
        <title>Insights into the chromosomal genome structure of Flemingia macrophylla.</title>
        <authorList>
            <person name="Ding Y."/>
            <person name="Zhao Y."/>
            <person name="Bi W."/>
            <person name="Wu M."/>
            <person name="Zhao G."/>
            <person name="Gong Y."/>
            <person name="Li W."/>
            <person name="Zhang P."/>
        </authorList>
    </citation>
    <scope>NUCLEOTIDE SEQUENCE [LARGE SCALE GENOMIC DNA]</scope>
    <source>
        <strain evidence="1">DYQJB</strain>
        <tissue evidence="1">Leaf</tissue>
    </source>
</reference>
<evidence type="ECO:0000313" key="2">
    <source>
        <dbReference type="Proteomes" id="UP001603857"/>
    </source>
</evidence>
<sequence length="59" mass="6553">MQRAKRYHTPDLESPVTRHSSEGRLVDCLVGTTPLLSQIKCGDDAANELVFIEPLQTQS</sequence>
<evidence type="ECO:0000313" key="1">
    <source>
        <dbReference type="EMBL" id="KAL2347299.1"/>
    </source>
</evidence>
<accession>A0ABD1NGQ6</accession>
<organism evidence="1 2">
    <name type="scientific">Flemingia macrophylla</name>
    <dbReference type="NCBI Taxonomy" id="520843"/>
    <lineage>
        <taxon>Eukaryota</taxon>
        <taxon>Viridiplantae</taxon>
        <taxon>Streptophyta</taxon>
        <taxon>Embryophyta</taxon>
        <taxon>Tracheophyta</taxon>
        <taxon>Spermatophyta</taxon>
        <taxon>Magnoliopsida</taxon>
        <taxon>eudicotyledons</taxon>
        <taxon>Gunneridae</taxon>
        <taxon>Pentapetalae</taxon>
        <taxon>rosids</taxon>
        <taxon>fabids</taxon>
        <taxon>Fabales</taxon>
        <taxon>Fabaceae</taxon>
        <taxon>Papilionoideae</taxon>
        <taxon>50 kb inversion clade</taxon>
        <taxon>NPAAA clade</taxon>
        <taxon>indigoferoid/millettioid clade</taxon>
        <taxon>Phaseoleae</taxon>
        <taxon>Flemingia</taxon>
    </lineage>
</organism>
<protein>
    <submittedName>
        <fullName evidence="1">Uncharacterized protein</fullName>
    </submittedName>
</protein>
<name>A0ABD1NGQ6_9FABA</name>
<comment type="caution">
    <text evidence="1">The sequence shown here is derived from an EMBL/GenBank/DDBJ whole genome shotgun (WGS) entry which is preliminary data.</text>
</comment>
<keyword evidence="2" id="KW-1185">Reference proteome</keyword>